<name>A0A9D1SD59_9BACT</name>
<reference evidence="3" key="2">
    <citation type="journal article" date="2021" name="PeerJ">
        <title>Extensive microbial diversity within the chicken gut microbiome revealed by metagenomics and culture.</title>
        <authorList>
            <person name="Gilroy R."/>
            <person name="Ravi A."/>
            <person name="Getino M."/>
            <person name="Pursley I."/>
            <person name="Horton D.L."/>
            <person name="Alikhan N.F."/>
            <person name="Baker D."/>
            <person name="Gharbi K."/>
            <person name="Hall N."/>
            <person name="Watson M."/>
            <person name="Adriaenssens E.M."/>
            <person name="Foster-Nyarko E."/>
            <person name="Jarju S."/>
            <person name="Secka A."/>
            <person name="Antonio M."/>
            <person name="Oren A."/>
            <person name="Chaudhuri R.R."/>
            <person name="La Ragione R."/>
            <person name="Hildebrand F."/>
            <person name="Pallen M.J."/>
        </authorList>
    </citation>
    <scope>NUCLEOTIDE SEQUENCE</scope>
    <source>
        <strain evidence="3">CHK158-818</strain>
    </source>
</reference>
<evidence type="ECO:0000313" key="3">
    <source>
        <dbReference type="EMBL" id="HIU55760.1"/>
    </source>
</evidence>
<feature type="transmembrane region" description="Helical" evidence="2">
    <location>
        <begin position="83"/>
        <end position="102"/>
    </location>
</feature>
<sequence length="126" mass="14441">MNKYFFSIYKNHYCDFKGRARRKEYWMFTLWIIIVAIIAAIIDVALGFPEGGPFVLILSLVSILPSLGLTVRRLHDINYSGWWYFINFIPLIGGLILLFLTIKKGDKGPNQYGPDPKADETVPQAE</sequence>
<comment type="caution">
    <text evidence="3">The sequence shown here is derived from an EMBL/GenBank/DDBJ whole genome shotgun (WGS) entry which is preliminary data.</text>
</comment>
<dbReference type="InterPro" id="IPR008523">
    <property type="entry name" value="DUF805"/>
</dbReference>
<keyword evidence="2" id="KW-1133">Transmembrane helix</keyword>
<reference evidence="3" key="1">
    <citation type="submission" date="2020-10" db="EMBL/GenBank/DDBJ databases">
        <authorList>
            <person name="Gilroy R."/>
        </authorList>
    </citation>
    <scope>NUCLEOTIDE SEQUENCE</scope>
    <source>
        <strain evidence="3">CHK158-818</strain>
    </source>
</reference>
<dbReference type="GO" id="GO:0005886">
    <property type="term" value="C:plasma membrane"/>
    <property type="evidence" value="ECO:0007669"/>
    <property type="project" value="TreeGrafter"/>
</dbReference>
<dbReference type="Pfam" id="PF05656">
    <property type="entry name" value="DUF805"/>
    <property type="match status" value="1"/>
</dbReference>
<feature type="region of interest" description="Disordered" evidence="1">
    <location>
        <begin position="107"/>
        <end position="126"/>
    </location>
</feature>
<evidence type="ECO:0000256" key="2">
    <source>
        <dbReference type="SAM" id="Phobius"/>
    </source>
</evidence>
<keyword evidence="2" id="KW-0472">Membrane</keyword>
<dbReference type="AlphaFoldDB" id="A0A9D1SD59"/>
<keyword evidence="2" id="KW-0812">Transmembrane</keyword>
<gene>
    <name evidence="3" type="ORF">IAB03_08150</name>
</gene>
<evidence type="ECO:0000256" key="1">
    <source>
        <dbReference type="SAM" id="MobiDB-lite"/>
    </source>
</evidence>
<dbReference type="PANTHER" id="PTHR34980:SF2">
    <property type="entry name" value="INNER MEMBRANE PROTEIN YHAH-RELATED"/>
    <property type="match status" value="1"/>
</dbReference>
<protein>
    <submittedName>
        <fullName evidence="3">DUF805 domain-containing protein</fullName>
    </submittedName>
</protein>
<proteinExistence type="predicted"/>
<organism evidence="3 4">
    <name type="scientific">Candidatus Gallibacteroides avistercoris</name>
    <dbReference type="NCBI Taxonomy" id="2840833"/>
    <lineage>
        <taxon>Bacteria</taxon>
        <taxon>Pseudomonadati</taxon>
        <taxon>Bacteroidota</taxon>
        <taxon>Bacteroidia</taxon>
        <taxon>Bacteroidales</taxon>
        <taxon>Bacteroidaceae</taxon>
        <taxon>Bacteroidaceae incertae sedis</taxon>
        <taxon>Candidatus Gallibacteroides</taxon>
    </lineage>
</organism>
<accession>A0A9D1SD59</accession>
<feature type="transmembrane region" description="Helical" evidence="2">
    <location>
        <begin position="25"/>
        <end position="48"/>
    </location>
</feature>
<evidence type="ECO:0000313" key="4">
    <source>
        <dbReference type="Proteomes" id="UP000824112"/>
    </source>
</evidence>
<feature type="transmembrane region" description="Helical" evidence="2">
    <location>
        <begin position="54"/>
        <end position="71"/>
    </location>
</feature>
<dbReference type="Proteomes" id="UP000824112">
    <property type="component" value="Unassembled WGS sequence"/>
</dbReference>
<dbReference type="EMBL" id="DVNA01000184">
    <property type="protein sequence ID" value="HIU55760.1"/>
    <property type="molecule type" value="Genomic_DNA"/>
</dbReference>
<dbReference type="PANTHER" id="PTHR34980">
    <property type="entry name" value="INNER MEMBRANE PROTEIN-RELATED-RELATED"/>
    <property type="match status" value="1"/>
</dbReference>